<dbReference type="SUPFAM" id="SSF158446">
    <property type="entry name" value="IVS-encoded protein-like"/>
    <property type="match status" value="1"/>
</dbReference>
<comment type="caution">
    <text evidence="1">The sequence shown here is derived from an EMBL/GenBank/DDBJ whole genome shotgun (WGS) entry which is preliminary data.</text>
</comment>
<dbReference type="NCBIfam" id="TIGR02436">
    <property type="entry name" value="four helix bundle protein"/>
    <property type="match status" value="1"/>
</dbReference>
<keyword evidence="2" id="KW-1185">Reference proteome</keyword>
<evidence type="ECO:0000313" key="1">
    <source>
        <dbReference type="EMBL" id="MFC3878577.1"/>
    </source>
</evidence>
<dbReference type="Proteomes" id="UP001595805">
    <property type="component" value="Unassembled WGS sequence"/>
</dbReference>
<dbReference type="InterPro" id="IPR036583">
    <property type="entry name" value="23S_rRNA_IVS_sf"/>
</dbReference>
<dbReference type="RefSeq" id="WP_377902180.1">
    <property type="nucleotide sequence ID" value="NZ_JBHRZS010000002.1"/>
</dbReference>
<dbReference type="EMBL" id="JBHRZS010000002">
    <property type="protein sequence ID" value="MFC3878577.1"/>
    <property type="molecule type" value="Genomic_DNA"/>
</dbReference>
<gene>
    <name evidence="1" type="ORF">ACFOSV_00225</name>
</gene>
<reference evidence="2" key="1">
    <citation type="journal article" date="2019" name="Int. J. Syst. Evol. Microbiol.">
        <title>The Global Catalogue of Microorganisms (GCM) 10K type strain sequencing project: providing services to taxonomists for standard genome sequencing and annotation.</title>
        <authorList>
            <consortium name="The Broad Institute Genomics Platform"/>
            <consortium name="The Broad Institute Genome Sequencing Center for Infectious Disease"/>
            <person name="Wu L."/>
            <person name="Ma J."/>
        </authorList>
    </citation>
    <scope>NUCLEOTIDE SEQUENCE [LARGE SCALE GENOMIC DNA]</scope>
    <source>
        <strain evidence="2">CCUG 60523</strain>
    </source>
</reference>
<dbReference type="PANTHER" id="PTHR38471:SF2">
    <property type="entry name" value="FOUR HELIX BUNDLE PROTEIN"/>
    <property type="match status" value="1"/>
</dbReference>
<protein>
    <submittedName>
        <fullName evidence="1">Four helix bundle protein</fullName>
    </submittedName>
</protein>
<sequence length="151" mass="17379">MERDLKIRTKKFALEIIKIVSELPKNSAGFELGKQLIRSGTSIGANYRSALRGRSRAEFISKLSIVQEEADETVFWLELIEESELINPEKIRPLVKEANELTAFLPRWSLIPRKIHSTLTFMIHSIFNLYTSFIKPSPFSFHPSYLSLHTS</sequence>
<name>A0ABV8APA6_9BACT</name>
<dbReference type="InterPro" id="IPR012657">
    <property type="entry name" value="23S_rRNA-intervening_sequence"/>
</dbReference>
<dbReference type="PANTHER" id="PTHR38471">
    <property type="entry name" value="FOUR HELIX BUNDLE PROTEIN"/>
    <property type="match status" value="1"/>
</dbReference>
<proteinExistence type="predicted"/>
<dbReference type="Pfam" id="PF05635">
    <property type="entry name" value="23S_rRNA_IVP"/>
    <property type="match status" value="1"/>
</dbReference>
<evidence type="ECO:0000313" key="2">
    <source>
        <dbReference type="Proteomes" id="UP001595805"/>
    </source>
</evidence>
<dbReference type="Gene3D" id="1.20.1440.60">
    <property type="entry name" value="23S rRNA-intervening sequence"/>
    <property type="match status" value="1"/>
</dbReference>
<accession>A0ABV8APA6</accession>
<organism evidence="1 2">
    <name type="scientific">Algoriphagus namhaensis</name>
    <dbReference type="NCBI Taxonomy" id="915353"/>
    <lineage>
        <taxon>Bacteria</taxon>
        <taxon>Pseudomonadati</taxon>
        <taxon>Bacteroidota</taxon>
        <taxon>Cytophagia</taxon>
        <taxon>Cytophagales</taxon>
        <taxon>Cyclobacteriaceae</taxon>
        <taxon>Algoriphagus</taxon>
    </lineage>
</organism>